<feature type="transmembrane region" description="Helical" evidence="18">
    <location>
        <begin position="89"/>
        <end position="111"/>
    </location>
</feature>
<dbReference type="InterPro" id="IPR003917">
    <property type="entry name" value="NADH_UbQ_OxRdtase_chain2"/>
</dbReference>
<evidence type="ECO:0000256" key="17">
    <source>
        <dbReference type="ARBA" id="ARBA00049551"/>
    </source>
</evidence>
<evidence type="ECO:0000259" key="19">
    <source>
        <dbReference type="Pfam" id="PF00361"/>
    </source>
</evidence>
<comment type="function">
    <text evidence="1">Core subunit of the mitochondrial membrane respiratory chain NADH dehydrogenase (Complex I) that is believed to belong to the minimal assembly required for catalysis. Complex I functions in the transfer of electrons from NADH to the respiratory chain. The immediate electron acceptor for the enzyme is believed to be ubiquinone.</text>
</comment>
<dbReference type="PANTHER" id="PTHR46552:SF1">
    <property type="entry name" value="NADH-UBIQUINONE OXIDOREDUCTASE CHAIN 2"/>
    <property type="match status" value="1"/>
</dbReference>
<keyword evidence="6" id="KW-0813">Transport</keyword>
<feature type="transmembrane region" description="Helical" evidence="18">
    <location>
        <begin position="7"/>
        <end position="26"/>
    </location>
</feature>
<dbReference type="InterPro" id="IPR001750">
    <property type="entry name" value="ND/Mrp_TM"/>
</dbReference>
<evidence type="ECO:0000256" key="11">
    <source>
        <dbReference type="ARBA" id="ARBA00022982"/>
    </source>
</evidence>
<dbReference type="GO" id="GO:0005743">
    <property type="term" value="C:mitochondrial inner membrane"/>
    <property type="evidence" value="ECO:0007669"/>
    <property type="project" value="UniProtKB-SubCell"/>
</dbReference>
<comment type="subcellular location">
    <subcellularLocation>
        <location evidence="2 18">Mitochondrion inner membrane</location>
        <topology evidence="2 18">Multi-pass membrane protein</topology>
    </subcellularLocation>
</comment>
<keyword evidence="8 18" id="KW-0812">Transmembrane</keyword>
<evidence type="ECO:0000256" key="2">
    <source>
        <dbReference type="ARBA" id="ARBA00004448"/>
    </source>
</evidence>
<keyword evidence="13 18" id="KW-0520">NAD</keyword>
<evidence type="ECO:0000256" key="1">
    <source>
        <dbReference type="ARBA" id="ARBA00003257"/>
    </source>
</evidence>
<dbReference type="GO" id="GO:0008137">
    <property type="term" value="F:NADH dehydrogenase (ubiquinone) activity"/>
    <property type="evidence" value="ECO:0007669"/>
    <property type="project" value="UniProtKB-EC"/>
</dbReference>
<keyword evidence="15 18" id="KW-0496">Mitochondrion</keyword>
<keyword evidence="14 18" id="KW-0830">Ubiquinone</keyword>
<evidence type="ECO:0000256" key="4">
    <source>
        <dbReference type="ARBA" id="ARBA00012944"/>
    </source>
</evidence>
<keyword evidence="10 18" id="KW-1278">Translocase</keyword>
<feature type="transmembrane region" description="Helical" evidence="18">
    <location>
        <begin position="131"/>
        <end position="159"/>
    </location>
</feature>
<dbReference type="PRINTS" id="PR01436">
    <property type="entry name" value="NADHDHGNASE2"/>
</dbReference>
<evidence type="ECO:0000256" key="5">
    <source>
        <dbReference type="ARBA" id="ARBA00021008"/>
    </source>
</evidence>
<evidence type="ECO:0000256" key="8">
    <source>
        <dbReference type="ARBA" id="ARBA00022692"/>
    </source>
</evidence>
<sequence>MKLNNILFLNTLVLGTMITISSYSWFSMWMGLEINLLSFIPLVSKKNVSSSEASMKYFFVQMMASMIIMFVILFSLLKNDSLMPLNNWMSLILNSSLLMKMGMAPFHFWFIEVIEGFSWMTSFILLTWQKIAPMIIILYNSINLYFLVFIIILSMMISGLKSWNQTSMKKILALSSINHMGWMMSILMMNQISWLIYFLIYTFMNLVLILMMNLNNISKMSQILNLKMNKTMKFFFFMNFLSLGGLPPFLGFFPKWLVLKSLIFNNMEILSLIMVFLTILMLFIYIRILIQSLILKNIESKISFSKSSFLINFLNYFNLFGLILFSFFMNF</sequence>
<keyword evidence="12 18" id="KW-1133">Transmembrane helix</keyword>
<protein>
    <recommendedName>
        <fullName evidence="5 18">NADH-ubiquinone oxidoreductase chain 2</fullName>
        <ecNumber evidence="4 18">7.1.1.2</ecNumber>
    </recommendedName>
</protein>
<evidence type="ECO:0000256" key="9">
    <source>
        <dbReference type="ARBA" id="ARBA00022792"/>
    </source>
</evidence>
<keyword evidence="9 18" id="KW-0999">Mitochondrion inner membrane</keyword>
<reference evidence="20" key="1">
    <citation type="journal article" date="2019" name="Int. J. Biol. Macromol.">
        <title>The mitochondrial genomes of ladybird beetles and implications for evolution and phylogeny.</title>
        <authorList>
            <person name="Song N."/>
            <person name="Li X."/>
            <person name="Yin X."/>
            <person name="Li X."/>
            <person name="Xi Y."/>
        </authorList>
    </citation>
    <scope>NUCLEOTIDE SEQUENCE</scope>
</reference>
<gene>
    <name evidence="20" type="primary">nad2</name>
</gene>
<evidence type="ECO:0000256" key="18">
    <source>
        <dbReference type="RuleBase" id="RU003403"/>
    </source>
</evidence>
<evidence type="ECO:0000256" key="3">
    <source>
        <dbReference type="ARBA" id="ARBA00007012"/>
    </source>
</evidence>
<dbReference type="Pfam" id="PF00361">
    <property type="entry name" value="Proton_antipo_M"/>
    <property type="match status" value="1"/>
</dbReference>
<feature type="transmembrane region" description="Helical" evidence="18">
    <location>
        <begin position="309"/>
        <end position="329"/>
    </location>
</feature>
<evidence type="ECO:0000256" key="13">
    <source>
        <dbReference type="ARBA" id="ARBA00023027"/>
    </source>
</evidence>
<feature type="transmembrane region" description="Helical" evidence="18">
    <location>
        <begin position="57"/>
        <end position="77"/>
    </location>
</feature>
<evidence type="ECO:0000256" key="15">
    <source>
        <dbReference type="ARBA" id="ARBA00023128"/>
    </source>
</evidence>
<keyword evidence="7 18" id="KW-0679">Respiratory chain</keyword>
<feature type="transmembrane region" description="Helical" evidence="18">
    <location>
        <begin position="269"/>
        <end position="288"/>
    </location>
</feature>
<comment type="similarity">
    <text evidence="3 18">Belongs to the complex I subunit 2 family.</text>
</comment>
<evidence type="ECO:0000256" key="6">
    <source>
        <dbReference type="ARBA" id="ARBA00022448"/>
    </source>
</evidence>
<evidence type="ECO:0000256" key="16">
    <source>
        <dbReference type="ARBA" id="ARBA00023136"/>
    </source>
</evidence>
<evidence type="ECO:0000256" key="10">
    <source>
        <dbReference type="ARBA" id="ARBA00022967"/>
    </source>
</evidence>
<dbReference type="EMBL" id="MN053054">
    <property type="protein sequence ID" value="QHD19752.1"/>
    <property type="molecule type" value="Genomic_DNA"/>
</dbReference>
<evidence type="ECO:0000256" key="7">
    <source>
        <dbReference type="ARBA" id="ARBA00022660"/>
    </source>
</evidence>
<name>A0A6B9MR28_9CUCU</name>
<organism evidence="20">
    <name type="scientific">Chilocorus bipustulatus</name>
    <dbReference type="NCBI Taxonomy" id="703257"/>
    <lineage>
        <taxon>Eukaryota</taxon>
        <taxon>Metazoa</taxon>
        <taxon>Ecdysozoa</taxon>
        <taxon>Arthropoda</taxon>
        <taxon>Hexapoda</taxon>
        <taxon>Insecta</taxon>
        <taxon>Pterygota</taxon>
        <taxon>Neoptera</taxon>
        <taxon>Endopterygota</taxon>
        <taxon>Coleoptera</taxon>
        <taxon>Polyphaga</taxon>
        <taxon>Cucujiformia</taxon>
        <taxon>Coccinelloidea</taxon>
        <taxon>Coccinellidae</taxon>
        <taxon>Chilocorinae</taxon>
        <taxon>Chilocorini</taxon>
        <taxon>Chilocorus</taxon>
    </lineage>
</organism>
<feature type="domain" description="NADH:quinone oxidoreductase/Mrp antiporter transmembrane" evidence="19">
    <location>
        <begin position="22"/>
        <end position="280"/>
    </location>
</feature>
<comment type="catalytic activity">
    <reaction evidence="17 18">
        <text>a ubiquinone + NADH + 5 H(+)(in) = a ubiquinol + NAD(+) + 4 H(+)(out)</text>
        <dbReference type="Rhea" id="RHEA:29091"/>
        <dbReference type="Rhea" id="RHEA-COMP:9565"/>
        <dbReference type="Rhea" id="RHEA-COMP:9566"/>
        <dbReference type="ChEBI" id="CHEBI:15378"/>
        <dbReference type="ChEBI" id="CHEBI:16389"/>
        <dbReference type="ChEBI" id="CHEBI:17976"/>
        <dbReference type="ChEBI" id="CHEBI:57540"/>
        <dbReference type="ChEBI" id="CHEBI:57945"/>
        <dbReference type="EC" id="7.1.1.2"/>
    </reaction>
</comment>
<evidence type="ECO:0000256" key="14">
    <source>
        <dbReference type="ARBA" id="ARBA00023075"/>
    </source>
</evidence>
<dbReference type="AlphaFoldDB" id="A0A6B9MR28"/>
<evidence type="ECO:0000256" key="12">
    <source>
        <dbReference type="ARBA" id="ARBA00022989"/>
    </source>
</evidence>
<evidence type="ECO:0000313" key="20">
    <source>
        <dbReference type="EMBL" id="QHD19752.1"/>
    </source>
</evidence>
<accession>A0A6B9MR28</accession>
<keyword evidence="16 18" id="KW-0472">Membrane</keyword>
<geneLocation type="mitochondrion" evidence="20"/>
<feature type="transmembrane region" description="Helical" evidence="18">
    <location>
        <begin position="194"/>
        <end position="214"/>
    </location>
</feature>
<keyword evidence="11 18" id="KW-0249">Electron transport</keyword>
<dbReference type="GO" id="GO:0006120">
    <property type="term" value="P:mitochondrial electron transport, NADH to ubiquinone"/>
    <property type="evidence" value="ECO:0007669"/>
    <property type="project" value="InterPro"/>
</dbReference>
<comment type="function">
    <text evidence="18">Core subunit of the mitochondrial membrane respiratory chain NADH dehydrogenase (Complex I) which catalyzes electron transfer from NADH through the respiratory chain, using ubiquinone as an electron acceptor. Essential for the catalytic activity and assembly of complex I.</text>
</comment>
<feature type="transmembrane region" description="Helical" evidence="18">
    <location>
        <begin position="234"/>
        <end position="257"/>
    </location>
</feature>
<dbReference type="EC" id="7.1.1.2" evidence="4 18"/>
<dbReference type="PANTHER" id="PTHR46552">
    <property type="entry name" value="NADH-UBIQUINONE OXIDOREDUCTASE CHAIN 2"/>
    <property type="match status" value="1"/>
</dbReference>
<proteinExistence type="inferred from homology"/>
<dbReference type="InterPro" id="IPR050175">
    <property type="entry name" value="Complex_I_Subunit_2"/>
</dbReference>